<name>A0AAJ5R396_XYLFS</name>
<dbReference type="InterPro" id="IPR047937">
    <property type="entry name" value="Eex_IncN-like"/>
</dbReference>
<feature type="signal peptide" evidence="2">
    <location>
        <begin position="1"/>
        <end position="26"/>
    </location>
</feature>
<evidence type="ECO:0000256" key="2">
    <source>
        <dbReference type="SAM" id="SignalP"/>
    </source>
</evidence>
<keyword evidence="2" id="KW-0732">Signal</keyword>
<evidence type="ECO:0000256" key="1">
    <source>
        <dbReference type="SAM" id="MobiDB-lite"/>
    </source>
</evidence>
<protein>
    <submittedName>
        <fullName evidence="3">EexN family lipoprotein</fullName>
    </submittedName>
</protein>
<evidence type="ECO:0000313" key="3">
    <source>
        <dbReference type="EMBL" id="WCF29106.1"/>
    </source>
</evidence>
<feature type="chain" id="PRO_5042598950" evidence="2">
    <location>
        <begin position="27"/>
        <end position="104"/>
    </location>
</feature>
<feature type="compositionally biased region" description="Polar residues" evidence="1">
    <location>
        <begin position="70"/>
        <end position="79"/>
    </location>
</feature>
<accession>A0AAJ5R396</accession>
<reference evidence="3" key="2">
    <citation type="submission" date="2022-10" db="EMBL/GenBank/DDBJ databases">
        <authorList>
            <person name="Landa B."/>
            <person name="Arias-Giraldo L.F."/>
            <person name="Roman-Ecija M."/>
            <person name="Velasco-Amo M.P."/>
            <person name="De La Fuente L."/>
            <person name="Marco-Noales E."/>
            <person name="Moralejo E."/>
        </authorList>
    </citation>
    <scope>NUCLEOTIDE SEQUENCE</scope>
    <source>
        <strain evidence="3">CFBP8073</strain>
    </source>
</reference>
<dbReference type="AlphaFoldDB" id="A0AAJ5R396"/>
<keyword evidence="3" id="KW-0449">Lipoprotein</keyword>
<feature type="compositionally biased region" description="Basic and acidic residues" evidence="1">
    <location>
        <begin position="88"/>
        <end position="104"/>
    </location>
</feature>
<evidence type="ECO:0000313" key="4">
    <source>
        <dbReference type="Proteomes" id="UP001211513"/>
    </source>
</evidence>
<feature type="region of interest" description="Disordered" evidence="1">
    <location>
        <begin position="64"/>
        <end position="104"/>
    </location>
</feature>
<proteinExistence type="predicted"/>
<organism evidence="3 4">
    <name type="scientific">Xylella fastidiosa subsp. fastidiosa</name>
    <dbReference type="NCBI Taxonomy" id="644356"/>
    <lineage>
        <taxon>Bacteria</taxon>
        <taxon>Pseudomonadati</taxon>
        <taxon>Pseudomonadota</taxon>
        <taxon>Gammaproteobacteria</taxon>
        <taxon>Lysobacterales</taxon>
        <taxon>Lysobacteraceae</taxon>
        <taxon>Xylella</taxon>
    </lineage>
</organism>
<dbReference type="PROSITE" id="PS51257">
    <property type="entry name" value="PROKAR_LIPOPROTEIN"/>
    <property type="match status" value="1"/>
</dbReference>
<dbReference type="NCBIfam" id="NF033894">
    <property type="entry name" value="Eex_IncN"/>
    <property type="match status" value="1"/>
</dbReference>
<gene>
    <name evidence="3" type="ORF">OK117_04365</name>
</gene>
<dbReference type="RefSeq" id="WP_155561293.1">
    <property type="nucleotide sequence ID" value="NZ_CP109886.1"/>
</dbReference>
<dbReference type="EMBL" id="CP109886">
    <property type="protein sequence ID" value="WCF29106.1"/>
    <property type="molecule type" value="Genomic_DNA"/>
</dbReference>
<reference evidence="3" key="1">
    <citation type="journal article" date="2022" name="Phytopathology">
        <title>Complete circularized genome resources of seven strains of Xylella fastidiosa subsp. fastidiosa using hybrid assembly reveals unknown plasmids.</title>
        <authorList>
            <person name="Velasco-Amo M.D.P."/>
            <person name="Arias-Giraldo L.F.F."/>
            <person name="Ecija M.R."/>
            <person name="De La Fuente L."/>
            <person name="Marco-Noales E."/>
            <person name="Moralejo E."/>
            <person name="Navas-Cort J.A."/>
            <person name="Landa B.B."/>
        </authorList>
    </citation>
    <scope>NUCLEOTIDE SEQUENCE</scope>
    <source>
        <strain evidence="3">CFBP8073</strain>
    </source>
</reference>
<dbReference type="Proteomes" id="UP001211513">
    <property type="component" value="Chromosome"/>
</dbReference>
<sequence>MKKFILIGCMCLGSILLASCSKPVHSIEYYKQHEDEQKVMLEKCKADPDLVMRDENCRSAASAQARSEANIISSPSRNWTFGEPSKNASEKPTEDAAPKSEERK</sequence>